<dbReference type="Proteomes" id="UP000242791">
    <property type="component" value="Unassembled WGS sequence"/>
</dbReference>
<reference evidence="1 2" key="1">
    <citation type="submission" date="2015-08" db="EMBL/GenBank/DDBJ databases">
        <title>Emmonsia species relationships and genome sequence.</title>
        <authorList>
            <person name="Cuomo C.A."/>
            <person name="Schwartz I.S."/>
            <person name="Kenyon C."/>
            <person name="De Hoog G.S."/>
            <person name="Govender N.P."/>
            <person name="Botha A."/>
            <person name="Moreno L."/>
            <person name="De Vries M."/>
            <person name="Munoz J.F."/>
            <person name="Stielow J.B."/>
        </authorList>
    </citation>
    <scope>NUCLEOTIDE SEQUENCE [LARGE SCALE GENOMIC DNA]</scope>
    <source>
        <strain evidence="1 2">EI222</strain>
    </source>
</reference>
<dbReference type="AlphaFoldDB" id="A0A1J9NZZ5"/>
<feature type="non-terminal residue" evidence="1">
    <location>
        <position position="1"/>
    </location>
</feature>
<sequence>PVPDPEIEDELLNDILELPPLDLSAQPDHYIDDDDVDWQSDVGYSKALDTANLQQQRLEDKLDEPELWMSDYSASDSESTISEDDNANLPAQDASDWFPYDSKATFLLDLIDNIPCQKISTAMMRIIVWLLKKCDVPNVPSVNRLRRIQQDLRKYSIRSTPTQIDDQTLYMNNPCDLISQGWATQRIREHIRLYLEISSSDGLISEIWHGTKWRKDINAPMWDGIENGKHYYIRELC</sequence>
<dbReference type="STRING" id="1658174.A0A1J9NZZ5"/>
<dbReference type="OrthoDB" id="3028440at2759"/>
<dbReference type="VEuPathDB" id="FungiDB:ACJ73_10239"/>
<gene>
    <name evidence="1" type="ORF">ACJ73_10239</name>
</gene>
<organism evidence="1 2">
    <name type="scientific">Blastomyces percursus</name>
    <dbReference type="NCBI Taxonomy" id="1658174"/>
    <lineage>
        <taxon>Eukaryota</taxon>
        <taxon>Fungi</taxon>
        <taxon>Dikarya</taxon>
        <taxon>Ascomycota</taxon>
        <taxon>Pezizomycotina</taxon>
        <taxon>Eurotiomycetes</taxon>
        <taxon>Eurotiomycetidae</taxon>
        <taxon>Onygenales</taxon>
        <taxon>Ajellomycetaceae</taxon>
        <taxon>Blastomyces</taxon>
    </lineage>
</organism>
<keyword evidence="2" id="KW-1185">Reference proteome</keyword>
<protein>
    <submittedName>
        <fullName evidence="1">Uncharacterized protein</fullName>
    </submittedName>
</protein>
<evidence type="ECO:0000313" key="2">
    <source>
        <dbReference type="Proteomes" id="UP000242791"/>
    </source>
</evidence>
<proteinExistence type="predicted"/>
<comment type="caution">
    <text evidence="1">The sequence shown here is derived from an EMBL/GenBank/DDBJ whole genome shotgun (WGS) entry which is preliminary data.</text>
</comment>
<dbReference type="EMBL" id="LGTZ01003580">
    <property type="protein sequence ID" value="OJD09542.1"/>
    <property type="molecule type" value="Genomic_DNA"/>
</dbReference>
<name>A0A1J9NZZ5_9EURO</name>
<accession>A0A1J9NZZ5</accession>
<evidence type="ECO:0000313" key="1">
    <source>
        <dbReference type="EMBL" id="OJD09542.1"/>
    </source>
</evidence>